<dbReference type="HOGENOM" id="CLU_2324402_0_0_1"/>
<accession>A0A0E0LXT4</accession>
<dbReference type="Gramene" id="OPUNC08G21140.1">
    <property type="protein sequence ID" value="OPUNC08G21140.1"/>
    <property type="gene ID" value="OPUNC08G21140"/>
</dbReference>
<dbReference type="AlphaFoldDB" id="A0A0E0LXT4"/>
<organism evidence="1">
    <name type="scientific">Oryza punctata</name>
    <name type="common">Red rice</name>
    <dbReference type="NCBI Taxonomy" id="4537"/>
    <lineage>
        <taxon>Eukaryota</taxon>
        <taxon>Viridiplantae</taxon>
        <taxon>Streptophyta</taxon>
        <taxon>Embryophyta</taxon>
        <taxon>Tracheophyta</taxon>
        <taxon>Spermatophyta</taxon>
        <taxon>Magnoliopsida</taxon>
        <taxon>Liliopsida</taxon>
        <taxon>Poales</taxon>
        <taxon>Poaceae</taxon>
        <taxon>BOP clade</taxon>
        <taxon>Oryzoideae</taxon>
        <taxon>Oryzeae</taxon>
        <taxon>Oryzinae</taxon>
        <taxon>Oryza</taxon>
    </lineage>
</organism>
<reference evidence="1" key="2">
    <citation type="submission" date="2018-05" db="EMBL/GenBank/DDBJ databases">
        <title>OpunRS2 (Oryza punctata Reference Sequence Version 2).</title>
        <authorList>
            <person name="Zhang J."/>
            <person name="Kudrna D."/>
            <person name="Lee S."/>
            <person name="Talag J."/>
            <person name="Welchert J."/>
            <person name="Wing R.A."/>
        </authorList>
    </citation>
    <scope>NUCLEOTIDE SEQUENCE [LARGE SCALE GENOMIC DNA]</scope>
</reference>
<dbReference type="Proteomes" id="UP000026962">
    <property type="component" value="Chromosome 8"/>
</dbReference>
<dbReference type="EnsemblPlants" id="OPUNC08G21140.1">
    <property type="protein sequence ID" value="OPUNC08G21140.1"/>
    <property type="gene ID" value="OPUNC08G21140"/>
</dbReference>
<evidence type="ECO:0000313" key="1">
    <source>
        <dbReference type="EnsemblPlants" id="OPUNC08G21140.1"/>
    </source>
</evidence>
<name>A0A0E0LXT4_ORYPU</name>
<proteinExistence type="predicted"/>
<evidence type="ECO:0000313" key="2">
    <source>
        <dbReference type="Proteomes" id="UP000026962"/>
    </source>
</evidence>
<keyword evidence="2" id="KW-1185">Reference proteome</keyword>
<sequence>MLRRVTLVWTNLLNISPAPASRSPMQHSKACNCSSLQITEFFFWNALEMRDNFGIAICFDKSLLHCLLGMLLRLLHQPDIFDDELQLGEDLVHIVAEIQ</sequence>
<protein>
    <submittedName>
        <fullName evidence="1">Uncharacterized protein</fullName>
    </submittedName>
</protein>
<reference evidence="1" key="1">
    <citation type="submission" date="2015-04" db="UniProtKB">
        <authorList>
            <consortium name="EnsemblPlants"/>
        </authorList>
    </citation>
    <scope>IDENTIFICATION</scope>
</reference>